<keyword evidence="2" id="KW-1185">Reference proteome</keyword>
<sequence length="155" mass="16448">MRASSIFVIFCLSIGVTPSLTLPMPCTDSEGNDHRGQLTRRQVMPNLRRRMSQSFRGRPRVGLNMANKRDKKSSLNYNGPPNTTRRGYQESPPGIVYAADAAERLIAPPAPAPAPGFVHAADAAEGVLAAAAAAAAAAPANNNRPGVIFRRMAGP</sequence>
<evidence type="ECO:0000313" key="2">
    <source>
        <dbReference type="Proteomes" id="UP001207468"/>
    </source>
</evidence>
<proteinExistence type="predicted"/>
<dbReference type="Proteomes" id="UP001207468">
    <property type="component" value="Unassembled WGS sequence"/>
</dbReference>
<organism evidence="1 2">
    <name type="scientific">Russula earlei</name>
    <dbReference type="NCBI Taxonomy" id="71964"/>
    <lineage>
        <taxon>Eukaryota</taxon>
        <taxon>Fungi</taxon>
        <taxon>Dikarya</taxon>
        <taxon>Basidiomycota</taxon>
        <taxon>Agaricomycotina</taxon>
        <taxon>Agaricomycetes</taxon>
        <taxon>Russulales</taxon>
        <taxon>Russulaceae</taxon>
        <taxon>Russula</taxon>
    </lineage>
</organism>
<gene>
    <name evidence="1" type="ORF">F5148DRAFT_831029</name>
</gene>
<dbReference type="EMBL" id="JAGFNK010000077">
    <property type="protein sequence ID" value="KAI9508860.1"/>
    <property type="molecule type" value="Genomic_DNA"/>
</dbReference>
<accession>A0ACC0UBZ4</accession>
<protein>
    <submittedName>
        <fullName evidence="1">Uncharacterized protein</fullName>
    </submittedName>
</protein>
<name>A0ACC0UBZ4_9AGAM</name>
<evidence type="ECO:0000313" key="1">
    <source>
        <dbReference type="EMBL" id="KAI9508860.1"/>
    </source>
</evidence>
<comment type="caution">
    <text evidence="1">The sequence shown here is derived from an EMBL/GenBank/DDBJ whole genome shotgun (WGS) entry which is preliminary data.</text>
</comment>
<reference evidence="1" key="1">
    <citation type="submission" date="2021-03" db="EMBL/GenBank/DDBJ databases">
        <title>Evolutionary priming and transition to the ectomycorrhizal habit in an iconic lineage of mushroom-forming fungi: is preadaptation a requirement?</title>
        <authorList>
            <consortium name="DOE Joint Genome Institute"/>
            <person name="Looney B.P."/>
            <person name="Miyauchi S."/>
            <person name="Morin E."/>
            <person name="Drula E."/>
            <person name="Courty P.E."/>
            <person name="Chicoki N."/>
            <person name="Fauchery L."/>
            <person name="Kohler A."/>
            <person name="Kuo A."/>
            <person name="LaButti K."/>
            <person name="Pangilinan J."/>
            <person name="Lipzen A."/>
            <person name="Riley R."/>
            <person name="Andreopoulos W."/>
            <person name="He G."/>
            <person name="Johnson J."/>
            <person name="Barry K.W."/>
            <person name="Grigoriev I.V."/>
            <person name="Nagy L."/>
            <person name="Hibbett D."/>
            <person name="Henrissat B."/>
            <person name="Matheny P.B."/>
            <person name="Labbe J."/>
            <person name="Martin A.F."/>
        </authorList>
    </citation>
    <scope>NUCLEOTIDE SEQUENCE</scope>
    <source>
        <strain evidence="1">BPL698</strain>
    </source>
</reference>